<dbReference type="InterPro" id="IPR001789">
    <property type="entry name" value="Sig_transdc_resp-reg_receiver"/>
</dbReference>
<dbReference type="KEGG" id="mmed:Mame_01554"/>
<dbReference type="EMBL" id="CP020330">
    <property type="protein sequence ID" value="AQZ50905.1"/>
    <property type="molecule type" value="Genomic_DNA"/>
</dbReference>
<evidence type="ECO:0000313" key="9">
    <source>
        <dbReference type="Proteomes" id="UP000191135"/>
    </source>
</evidence>
<evidence type="ECO:0000256" key="4">
    <source>
        <dbReference type="PROSITE-ProRule" id="PRU00169"/>
    </source>
</evidence>
<dbReference type="GO" id="GO:0000976">
    <property type="term" value="F:transcription cis-regulatory region binding"/>
    <property type="evidence" value="ECO:0007669"/>
    <property type="project" value="TreeGrafter"/>
</dbReference>
<evidence type="ECO:0000256" key="3">
    <source>
        <dbReference type="ARBA" id="ARBA00023163"/>
    </source>
</evidence>
<dbReference type="eggNOG" id="COG0745">
    <property type="taxonomic scope" value="Bacteria"/>
</dbReference>
<dbReference type="PROSITE" id="PS51755">
    <property type="entry name" value="OMPR_PHOB"/>
    <property type="match status" value="1"/>
</dbReference>
<dbReference type="SMART" id="SM00448">
    <property type="entry name" value="REC"/>
    <property type="match status" value="1"/>
</dbReference>
<dbReference type="PANTHER" id="PTHR48111:SF67">
    <property type="entry name" value="TRANSCRIPTIONAL REGULATORY PROTEIN TCTD"/>
    <property type="match status" value="1"/>
</dbReference>
<proteinExistence type="predicted"/>
<name>A0A1U9YZP0_9HYPH</name>
<dbReference type="Gene3D" id="1.10.10.10">
    <property type="entry name" value="Winged helix-like DNA-binding domain superfamily/Winged helix DNA-binding domain"/>
    <property type="match status" value="1"/>
</dbReference>
<reference evidence="8 9" key="1">
    <citation type="submission" date="2017-03" db="EMBL/GenBank/DDBJ databases">
        <title>Foreign affairs: Plasmid Transfer between Roseobacters and Rhizobia.</title>
        <authorList>
            <person name="Bartling P."/>
            <person name="Bunk B."/>
            <person name="Overmann J."/>
            <person name="Brinkmann H."/>
            <person name="Petersen J."/>
        </authorList>
    </citation>
    <scope>NUCLEOTIDE SEQUENCE [LARGE SCALE GENOMIC DNA]</scope>
    <source>
        <strain evidence="8 9">MACL11</strain>
    </source>
</reference>
<keyword evidence="4" id="KW-0597">Phosphoprotein</keyword>
<dbReference type="Proteomes" id="UP000191135">
    <property type="component" value="Chromosome"/>
</dbReference>
<keyword evidence="3" id="KW-0804">Transcription</keyword>
<evidence type="ECO:0000259" key="6">
    <source>
        <dbReference type="PROSITE" id="PS50110"/>
    </source>
</evidence>
<keyword evidence="2 5" id="KW-0238">DNA-binding</keyword>
<dbReference type="Pfam" id="PF00486">
    <property type="entry name" value="Trans_reg_C"/>
    <property type="match status" value="1"/>
</dbReference>
<dbReference type="InterPro" id="IPR039420">
    <property type="entry name" value="WalR-like"/>
</dbReference>
<dbReference type="InterPro" id="IPR011006">
    <property type="entry name" value="CheY-like_superfamily"/>
</dbReference>
<dbReference type="CDD" id="cd00383">
    <property type="entry name" value="trans_reg_C"/>
    <property type="match status" value="1"/>
</dbReference>
<keyword evidence="9" id="KW-1185">Reference proteome</keyword>
<sequence>MRVLIVEDAADVAEAVAASLARAGFVCDIAADIAHAAAFLEAQAFDVIVLDINLPDGDGRGFLRSLRRDDNRTPVLMLTARFDVSSRVGALDEGADDYLVKPFDLRELEARLRVLTRRNRGLADSQLTLGRLVIDTAGQTVRCDGDLVGMTRREMALLNLLAAHRGQIMSKERLFDGLFSFDNTDVGLNTVELYVARLRKKLAGAGVAIETHRGLGYRLDVRDE</sequence>
<dbReference type="GO" id="GO:0000156">
    <property type="term" value="F:phosphorelay response regulator activity"/>
    <property type="evidence" value="ECO:0007669"/>
    <property type="project" value="TreeGrafter"/>
</dbReference>
<dbReference type="OrthoDB" id="9802426at2"/>
<evidence type="ECO:0000256" key="5">
    <source>
        <dbReference type="PROSITE-ProRule" id="PRU01091"/>
    </source>
</evidence>
<protein>
    <submittedName>
        <fullName evidence="8">Transcriptional regulatory protein tctD</fullName>
    </submittedName>
</protein>
<dbReference type="STRING" id="1122214.Mame_01554"/>
<dbReference type="PANTHER" id="PTHR48111">
    <property type="entry name" value="REGULATOR OF RPOS"/>
    <property type="match status" value="1"/>
</dbReference>
<evidence type="ECO:0000256" key="1">
    <source>
        <dbReference type="ARBA" id="ARBA00023015"/>
    </source>
</evidence>
<accession>A0A1U9YZP0</accession>
<dbReference type="Gene3D" id="3.40.50.2300">
    <property type="match status" value="1"/>
</dbReference>
<keyword evidence="1" id="KW-0805">Transcription regulation</keyword>
<dbReference type="GO" id="GO:0006355">
    <property type="term" value="P:regulation of DNA-templated transcription"/>
    <property type="evidence" value="ECO:0007669"/>
    <property type="project" value="InterPro"/>
</dbReference>
<dbReference type="InterPro" id="IPR036388">
    <property type="entry name" value="WH-like_DNA-bd_sf"/>
</dbReference>
<dbReference type="RefSeq" id="WP_018067364.1">
    <property type="nucleotide sequence ID" value="NZ_AQWH01000039.1"/>
</dbReference>
<dbReference type="Pfam" id="PF00072">
    <property type="entry name" value="Response_reg"/>
    <property type="match status" value="1"/>
</dbReference>
<gene>
    <name evidence="8" type="primary">tctD</name>
    <name evidence="8" type="ORF">Mame_01554</name>
</gene>
<dbReference type="PROSITE" id="PS50110">
    <property type="entry name" value="RESPONSE_REGULATORY"/>
    <property type="match status" value="1"/>
</dbReference>
<feature type="DNA-binding region" description="OmpR/PhoB-type" evidence="5">
    <location>
        <begin position="124"/>
        <end position="221"/>
    </location>
</feature>
<feature type="modified residue" description="4-aspartylphosphate" evidence="4">
    <location>
        <position position="51"/>
    </location>
</feature>
<feature type="domain" description="OmpR/PhoB-type" evidence="7">
    <location>
        <begin position="124"/>
        <end position="221"/>
    </location>
</feature>
<dbReference type="GO" id="GO:0032993">
    <property type="term" value="C:protein-DNA complex"/>
    <property type="evidence" value="ECO:0007669"/>
    <property type="project" value="TreeGrafter"/>
</dbReference>
<dbReference type="GO" id="GO:0005829">
    <property type="term" value="C:cytosol"/>
    <property type="evidence" value="ECO:0007669"/>
    <property type="project" value="TreeGrafter"/>
</dbReference>
<evidence type="ECO:0000313" key="8">
    <source>
        <dbReference type="EMBL" id="AQZ50905.1"/>
    </source>
</evidence>
<evidence type="ECO:0000259" key="7">
    <source>
        <dbReference type="PROSITE" id="PS51755"/>
    </source>
</evidence>
<dbReference type="AlphaFoldDB" id="A0A1U9YZP0"/>
<dbReference type="SMART" id="SM00862">
    <property type="entry name" value="Trans_reg_C"/>
    <property type="match status" value="1"/>
</dbReference>
<evidence type="ECO:0000256" key="2">
    <source>
        <dbReference type="ARBA" id="ARBA00023125"/>
    </source>
</evidence>
<dbReference type="InterPro" id="IPR001867">
    <property type="entry name" value="OmpR/PhoB-type_DNA-bd"/>
</dbReference>
<dbReference type="SUPFAM" id="SSF52172">
    <property type="entry name" value="CheY-like"/>
    <property type="match status" value="1"/>
</dbReference>
<feature type="domain" description="Response regulatory" evidence="6">
    <location>
        <begin position="2"/>
        <end position="116"/>
    </location>
</feature>
<organism evidence="8 9">
    <name type="scientific">Martelella mediterranea DSM 17316</name>
    <dbReference type="NCBI Taxonomy" id="1122214"/>
    <lineage>
        <taxon>Bacteria</taxon>
        <taxon>Pseudomonadati</taxon>
        <taxon>Pseudomonadota</taxon>
        <taxon>Alphaproteobacteria</taxon>
        <taxon>Hyphomicrobiales</taxon>
        <taxon>Aurantimonadaceae</taxon>
        <taxon>Martelella</taxon>
    </lineage>
</organism>